<sequence length="94" mass="10359">MTLLPLREECRGGRERKGEFVSAVPRIAQSLLLMKNIPGDWGFVCCISYGNLEFSAKEEGVLLYMLILGTGNHALTEESTTILPLLFLRCGAAK</sequence>
<dbReference type="Gramene" id="PRQ16941">
    <property type="protein sequence ID" value="PRQ16941"/>
    <property type="gene ID" value="RchiOBHm_Chr7g0189681"/>
</dbReference>
<proteinExistence type="predicted"/>
<protein>
    <submittedName>
        <fullName evidence="1">Uncharacterized protein</fullName>
    </submittedName>
</protein>
<accession>A0A2P6P4T3</accession>
<dbReference type="EMBL" id="PDCK01000045">
    <property type="protein sequence ID" value="PRQ16941.1"/>
    <property type="molecule type" value="Genomic_DNA"/>
</dbReference>
<reference evidence="1 2" key="1">
    <citation type="journal article" date="2018" name="Nat. Genet.">
        <title>The Rosa genome provides new insights in the design of modern roses.</title>
        <authorList>
            <person name="Bendahmane M."/>
        </authorList>
    </citation>
    <scope>NUCLEOTIDE SEQUENCE [LARGE SCALE GENOMIC DNA]</scope>
    <source>
        <strain evidence="2">cv. Old Blush</strain>
    </source>
</reference>
<name>A0A2P6P4T3_ROSCH</name>
<evidence type="ECO:0000313" key="1">
    <source>
        <dbReference type="EMBL" id="PRQ16941.1"/>
    </source>
</evidence>
<organism evidence="1 2">
    <name type="scientific">Rosa chinensis</name>
    <name type="common">China rose</name>
    <dbReference type="NCBI Taxonomy" id="74649"/>
    <lineage>
        <taxon>Eukaryota</taxon>
        <taxon>Viridiplantae</taxon>
        <taxon>Streptophyta</taxon>
        <taxon>Embryophyta</taxon>
        <taxon>Tracheophyta</taxon>
        <taxon>Spermatophyta</taxon>
        <taxon>Magnoliopsida</taxon>
        <taxon>eudicotyledons</taxon>
        <taxon>Gunneridae</taxon>
        <taxon>Pentapetalae</taxon>
        <taxon>rosids</taxon>
        <taxon>fabids</taxon>
        <taxon>Rosales</taxon>
        <taxon>Rosaceae</taxon>
        <taxon>Rosoideae</taxon>
        <taxon>Rosoideae incertae sedis</taxon>
        <taxon>Rosa</taxon>
    </lineage>
</organism>
<keyword evidence="2" id="KW-1185">Reference proteome</keyword>
<dbReference type="AlphaFoldDB" id="A0A2P6P4T3"/>
<evidence type="ECO:0000313" key="2">
    <source>
        <dbReference type="Proteomes" id="UP000238479"/>
    </source>
</evidence>
<gene>
    <name evidence="1" type="ORF">RchiOBHm_Chr7g0189681</name>
</gene>
<dbReference type="Proteomes" id="UP000238479">
    <property type="component" value="Chromosome 7"/>
</dbReference>
<comment type="caution">
    <text evidence="1">The sequence shown here is derived from an EMBL/GenBank/DDBJ whole genome shotgun (WGS) entry which is preliminary data.</text>
</comment>